<evidence type="ECO:0000313" key="2">
    <source>
        <dbReference type="Proteomes" id="UP001228049"/>
    </source>
</evidence>
<dbReference type="GO" id="GO:0005524">
    <property type="term" value="F:ATP binding"/>
    <property type="evidence" value="ECO:0007669"/>
    <property type="project" value="UniProtKB-KW"/>
</dbReference>
<comment type="caution">
    <text evidence="1">The sequence shown here is derived from an EMBL/GenBank/DDBJ whole genome shotgun (WGS) entry which is preliminary data.</text>
</comment>
<accession>A0AAD9CJQ1</accession>
<proteinExistence type="predicted"/>
<name>A0AAD9CJQ1_DISEL</name>
<keyword evidence="1" id="KW-0547">Nucleotide-binding</keyword>
<evidence type="ECO:0000313" key="1">
    <source>
        <dbReference type="EMBL" id="KAK1900854.1"/>
    </source>
</evidence>
<dbReference type="EMBL" id="JASDAP010000006">
    <property type="protein sequence ID" value="KAK1900854.1"/>
    <property type="molecule type" value="Genomic_DNA"/>
</dbReference>
<keyword evidence="2" id="KW-1185">Reference proteome</keyword>
<organism evidence="1 2">
    <name type="scientific">Dissostichus eleginoides</name>
    <name type="common">Patagonian toothfish</name>
    <name type="synonym">Dissostichus amissus</name>
    <dbReference type="NCBI Taxonomy" id="100907"/>
    <lineage>
        <taxon>Eukaryota</taxon>
        <taxon>Metazoa</taxon>
        <taxon>Chordata</taxon>
        <taxon>Craniata</taxon>
        <taxon>Vertebrata</taxon>
        <taxon>Euteleostomi</taxon>
        <taxon>Actinopterygii</taxon>
        <taxon>Neopterygii</taxon>
        <taxon>Teleostei</taxon>
        <taxon>Neoteleostei</taxon>
        <taxon>Acanthomorphata</taxon>
        <taxon>Eupercaria</taxon>
        <taxon>Perciformes</taxon>
        <taxon>Notothenioidei</taxon>
        <taxon>Nototheniidae</taxon>
        <taxon>Dissostichus</taxon>
    </lineage>
</organism>
<dbReference type="AlphaFoldDB" id="A0AAD9CJQ1"/>
<dbReference type="Proteomes" id="UP001228049">
    <property type="component" value="Unassembled WGS sequence"/>
</dbReference>
<sequence>MKKTDRSSVIISLCANKLSSLHSSQRKTAEVKETLQSMQKDRLSVGHWVGKYQQNHEKKREKRREKAEAQHAKYIASKSHGPQQSLLDELLDWYVC</sequence>
<gene>
    <name evidence="1" type="ORF">KUDE01_003828</name>
</gene>
<keyword evidence="1" id="KW-0067">ATP-binding</keyword>
<reference evidence="1" key="1">
    <citation type="submission" date="2023-04" db="EMBL/GenBank/DDBJ databases">
        <title>Chromosome-level genome of Chaenocephalus aceratus.</title>
        <authorList>
            <person name="Park H."/>
        </authorList>
    </citation>
    <scope>NUCLEOTIDE SEQUENCE</scope>
    <source>
        <strain evidence="1">DE</strain>
        <tissue evidence="1">Muscle</tissue>
    </source>
</reference>
<protein>
    <submittedName>
        <fullName evidence="1">ABC transporter ATP-binding protein</fullName>
    </submittedName>
</protein>